<evidence type="ECO:0000256" key="2">
    <source>
        <dbReference type="ARBA" id="ARBA00022692"/>
    </source>
</evidence>
<dbReference type="GO" id="GO:0016887">
    <property type="term" value="F:ATP hydrolysis activity"/>
    <property type="evidence" value="ECO:0007669"/>
    <property type="project" value="InterPro"/>
</dbReference>
<dbReference type="FunFam" id="3.40.50.300:FF:000218">
    <property type="entry name" value="Multidrug ABC transporter ATP-binding protein"/>
    <property type="match status" value="1"/>
</dbReference>
<proteinExistence type="predicted"/>
<dbReference type="GO" id="GO:0005886">
    <property type="term" value="C:plasma membrane"/>
    <property type="evidence" value="ECO:0007669"/>
    <property type="project" value="UniProtKB-SubCell"/>
</dbReference>
<dbReference type="GO" id="GO:0015421">
    <property type="term" value="F:ABC-type oligopeptide transporter activity"/>
    <property type="evidence" value="ECO:0007669"/>
    <property type="project" value="TreeGrafter"/>
</dbReference>
<evidence type="ECO:0000256" key="1">
    <source>
        <dbReference type="ARBA" id="ARBA00004651"/>
    </source>
</evidence>
<feature type="domain" description="ABC transporter" evidence="8">
    <location>
        <begin position="332"/>
        <end position="566"/>
    </location>
</feature>
<dbReference type="Pfam" id="PF00005">
    <property type="entry name" value="ABC_tran"/>
    <property type="match status" value="1"/>
</dbReference>
<feature type="transmembrane region" description="Helical" evidence="7">
    <location>
        <begin position="125"/>
        <end position="149"/>
    </location>
</feature>
<evidence type="ECO:0000313" key="11">
    <source>
        <dbReference type="Proteomes" id="UP000315217"/>
    </source>
</evidence>
<dbReference type="InterPro" id="IPR017871">
    <property type="entry name" value="ABC_transporter-like_CS"/>
</dbReference>
<dbReference type="Proteomes" id="UP000315217">
    <property type="component" value="Unassembled WGS sequence"/>
</dbReference>
<dbReference type="InterPro" id="IPR003593">
    <property type="entry name" value="AAA+_ATPase"/>
</dbReference>
<dbReference type="InterPro" id="IPR003439">
    <property type="entry name" value="ABC_transporter-like_ATP-bd"/>
</dbReference>
<dbReference type="InterPro" id="IPR036640">
    <property type="entry name" value="ABC1_TM_sf"/>
</dbReference>
<comment type="caution">
    <text evidence="10">The sequence shown here is derived from an EMBL/GenBank/DDBJ whole genome shotgun (WGS) entry which is preliminary data.</text>
</comment>
<gene>
    <name evidence="10" type="ORF">E6G98_00005</name>
</gene>
<dbReference type="InterPro" id="IPR011527">
    <property type="entry name" value="ABC1_TM_dom"/>
</dbReference>
<keyword evidence="2 7" id="KW-0812">Transmembrane</keyword>
<comment type="subcellular location">
    <subcellularLocation>
        <location evidence="1">Cell membrane</location>
        <topology evidence="1">Multi-pass membrane protein</topology>
    </subcellularLocation>
</comment>
<dbReference type="InterPro" id="IPR027417">
    <property type="entry name" value="P-loop_NTPase"/>
</dbReference>
<feature type="transmembrane region" description="Helical" evidence="7">
    <location>
        <begin position="235"/>
        <end position="255"/>
    </location>
</feature>
<sequence>MRRLATFIAPYWAHLASGLISLILLTGTQLFIPRYAGVTVDEIIRTGSMAVVNRAALVALAVLGLRSLLLYGQLYFGLFLGHRVIADIRRLVFQRVQRWSLDRFAGWTSSDLITRSLQDTQVVQGALLVGLLDFIGTALTVAGITVMLFVLEWRLAVFTLVVIPLLLTAARLFGHEIQHVSQRAQERIANLASLLRQSFGGARVIRAFVQEEREIGRFLRENERTFHENLRISQLIAVQVPIVSFFTALGLVAVIWRGAGMVTAREITPGTLVSFLAFAGMAIEPATTLSRLYAGMRQGLGALDRVLEVLRVPEGVSDLPRAVDAPPIRGVVRFKNVSFSYDGQTPVLRSISLGVEAGERVAVVGSSGAGKSTLVNLIPRFYDPADGVVEIDGRDVRNLKLRSLRRQIGLVPQETVLFIGTIRDNIAYARPEATQTEVVAAAKIANAHEFILSLPKSYETVLGEDGVQLSGGQRQRLAIARAVLTNPRVIILDEATSALDAESERLIREAFDRLMEGRTTFIIAHRLSTVRRADRIVVLEGGRIVEQGGHDELMALGGVYAKLAGLQLEEAAVTSDS</sequence>
<evidence type="ECO:0000313" key="10">
    <source>
        <dbReference type="EMBL" id="TMJ13676.1"/>
    </source>
</evidence>
<dbReference type="PROSITE" id="PS50929">
    <property type="entry name" value="ABC_TM1F"/>
    <property type="match status" value="1"/>
</dbReference>
<evidence type="ECO:0000256" key="6">
    <source>
        <dbReference type="ARBA" id="ARBA00023136"/>
    </source>
</evidence>
<protein>
    <submittedName>
        <fullName evidence="10">ABC transporter ATP-binding protein</fullName>
    </submittedName>
</protein>
<keyword evidence="5 7" id="KW-1133">Transmembrane helix</keyword>
<feature type="transmembrane region" description="Helical" evidence="7">
    <location>
        <begin position="55"/>
        <end position="80"/>
    </location>
</feature>
<accession>A0A537M0D4</accession>
<dbReference type="PROSITE" id="PS00211">
    <property type="entry name" value="ABC_TRANSPORTER_1"/>
    <property type="match status" value="1"/>
</dbReference>
<dbReference type="AlphaFoldDB" id="A0A537M0D4"/>
<feature type="transmembrane region" description="Helical" evidence="7">
    <location>
        <begin position="12"/>
        <end position="32"/>
    </location>
</feature>
<dbReference type="EMBL" id="VBAI01000001">
    <property type="protein sequence ID" value="TMJ13676.1"/>
    <property type="molecule type" value="Genomic_DNA"/>
</dbReference>
<dbReference type="Gene3D" id="1.20.1560.10">
    <property type="entry name" value="ABC transporter type 1, transmembrane domain"/>
    <property type="match status" value="1"/>
</dbReference>
<evidence type="ECO:0000256" key="5">
    <source>
        <dbReference type="ARBA" id="ARBA00022989"/>
    </source>
</evidence>
<dbReference type="SUPFAM" id="SSF52540">
    <property type="entry name" value="P-loop containing nucleoside triphosphate hydrolases"/>
    <property type="match status" value="1"/>
</dbReference>
<keyword evidence="6 7" id="KW-0472">Membrane</keyword>
<dbReference type="PROSITE" id="PS50893">
    <property type="entry name" value="ABC_TRANSPORTER_2"/>
    <property type="match status" value="1"/>
</dbReference>
<evidence type="ECO:0000256" key="3">
    <source>
        <dbReference type="ARBA" id="ARBA00022741"/>
    </source>
</evidence>
<evidence type="ECO:0000256" key="7">
    <source>
        <dbReference type="SAM" id="Phobius"/>
    </source>
</evidence>
<dbReference type="Gene3D" id="3.40.50.300">
    <property type="entry name" value="P-loop containing nucleotide triphosphate hydrolases"/>
    <property type="match status" value="1"/>
</dbReference>
<evidence type="ECO:0000259" key="8">
    <source>
        <dbReference type="PROSITE" id="PS50893"/>
    </source>
</evidence>
<dbReference type="GO" id="GO:0005524">
    <property type="term" value="F:ATP binding"/>
    <property type="evidence" value="ECO:0007669"/>
    <property type="project" value="UniProtKB-KW"/>
</dbReference>
<dbReference type="PANTHER" id="PTHR43394:SF1">
    <property type="entry name" value="ATP-BINDING CASSETTE SUB-FAMILY B MEMBER 10, MITOCHONDRIAL"/>
    <property type="match status" value="1"/>
</dbReference>
<dbReference type="CDD" id="cd18552">
    <property type="entry name" value="ABC_6TM_MsbA_like"/>
    <property type="match status" value="1"/>
</dbReference>
<feature type="domain" description="ABC transmembrane type-1" evidence="9">
    <location>
        <begin position="18"/>
        <end position="298"/>
    </location>
</feature>
<reference evidence="10 11" key="1">
    <citation type="journal article" date="2019" name="Nat. Microbiol.">
        <title>Mediterranean grassland soil C-N compound turnover is dependent on rainfall and depth, and is mediated by genomically divergent microorganisms.</title>
        <authorList>
            <person name="Diamond S."/>
            <person name="Andeer P.F."/>
            <person name="Li Z."/>
            <person name="Crits-Christoph A."/>
            <person name="Burstein D."/>
            <person name="Anantharaman K."/>
            <person name="Lane K.R."/>
            <person name="Thomas B.C."/>
            <person name="Pan C."/>
            <person name="Northen T.R."/>
            <person name="Banfield J.F."/>
        </authorList>
    </citation>
    <scope>NUCLEOTIDE SEQUENCE [LARGE SCALE GENOMIC DNA]</scope>
    <source>
        <strain evidence="10">NP_1</strain>
    </source>
</reference>
<name>A0A537M0D4_9BACT</name>
<dbReference type="InterPro" id="IPR039421">
    <property type="entry name" value="Type_1_exporter"/>
</dbReference>
<keyword evidence="4 10" id="KW-0067">ATP-binding</keyword>
<dbReference type="SUPFAM" id="SSF90123">
    <property type="entry name" value="ABC transporter transmembrane region"/>
    <property type="match status" value="1"/>
</dbReference>
<evidence type="ECO:0000259" key="9">
    <source>
        <dbReference type="PROSITE" id="PS50929"/>
    </source>
</evidence>
<dbReference type="Pfam" id="PF00664">
    <property type="entry name" value="ABC_membrane"/>
    <property type="match status" value="1"/>
</dbReference>
<dbReference type="PANTHER" id="PTHR43394">
    <property type="entry name" value="ATP-DEPENDENT PERMEASE MDL1, MITOCHONDRIAL"/>
    <property type="match status" value="1"/>
</dbReference>
<evidence type="ECO:0000256" key="4">
    <source>
        <dbReference type="ARBA" id="ARBA00022840"/>
    </source>
</evidence>
<organism evidence="10 11">
    <name type="scientific">Candidatus Segetimicrobium genomatis</name>
    <dbReference type="NCBI Taxonomy" id="2569760"/>
    <lineage>
        <taxon>Bacteria</taxon>
        <taxon>Bacillati</taxon>
        <taxon>Candidatus Sysuimicrobiota</taxon>
        <taxon>Candidatus Sysuimicrobiia</taxon>
        <taxon>Candidatus Sysuimicrobiales</taxon>
        <taxon>Candidatus Segetimicrobiaceae</taxon>
        <taxon>Candidatus Segetimicrobium</taxon>
    </lineage>
</organism>
<feature type="transmembrane region" description="Helical" evidence="7">
    <location>
        <begin position="155"/>
        <end position="173"/>
    </location>
</feature>
<keyword evidence="3" id="KW-0547">Nucleotide-binding</keyword>
<dbReference type="SMART" id="SM00382">
    <property type="entry name" value="AAA"/>
    <property type="match status" value="1"/>
</dbReference>